<dbReference type="AlphaFoldDB" id="A0A1A8XNE4"/>
<proteinExistence type="predicted"/>
<evidence type="ECO:0000313" key="2">
    <source>
        <dbReference type="Proteomes" id="UP000199169"/>
    </source>
</evidence>
<sequence>MQPTALAAHLVAVAAAGRWQRVI</sequence>
<dbReference type="EMBL" id="FLQX01000096">
    <property type="protein sequence ID" value="SBT05473.1"/>
    <property type="molecule type" value="Genomic_DNA"/>
</dbReference>
<accession>A0A1A8XNE4</accession>
<keyword evidence="2" id="KW-1185">Reference proteome</keyword>
<evidence type="ECO:0000313" key="1">
    <source>
        <dbReference type="EMBL" id="SBT05473.1"/>
    </source>
</evidence>
<dbReference type="Proteomes" id="UP000199169">
    <property type="component" value="Unassembled WGS sequence"/>
</dbReference>
<organism evidence="1 2">
    <name type="scientific">Candidatus Accumulibacter aalborgensis</name>
    <dbReference type="NCBI Taxonomy" id="1860102"/>
    <lineage>
        <taxon>Bacteria</taxon>
        <taxon>Pseudomonadati</taxon>
        <taxon>Pseudomonadota</taxon>
        <taxon>Betaproteobacteria</taxon>
        <taxon>Candidatus Accumulibacter</taxon>
    </lineage>
</organism>
<protein>
    <submittedName>
        <fullName evidence="1">Uncharacterized protein</fullName>
    </submittedName>
</protein>
<reference evidence="1 2" key="1">
    <citation type="submission" date="2016-06" db="EMBL/GenBank/DDBJ databases">
        <authorList>
            <person name="Kjaerup R.B."/>
            <person name="Dalgaard T.S."/>
            <person name="Juul-Madsen H.R."/>
        </authorList>
    </citation>
    <scope>NUCLEOTIDE SEQUENCE [LARGE SCALE GENOMIC DNA]</scope>
    <source>
        <strain evidence="1">3</strain>
    </source>
</reference>
<name>A0A1A8XNE4_9PROT</name>
<gene>
    <name evidence="1" type="ORF">ACCAA_210045</name>
</gene>